<feature type="binding site" evidence="13">
    <location>
        <position position="121"/>
    </location>
    <ligand>
        <name>substrate</name>
    </ligand>
</feature>
<dbReference type="SUPFAM" id="SSF53633">
    <property type="entry name" value="Carbamate kinase-like"/>
    <property type="match status" value="1"/>
</dbReference>
<evidence type="ECO:0000256" key="5">
    <source>
        <dbReference type="ARBA" id="ARBA00010122"/>
    </source>
</evidence>
<dbReference type="InterPro" id="IPR045865">
    <property type="entry name" value="ACT-like_dom_sf"/>
</dbReference>
<dbReference type="AlphaFoldDB" id="A0A0B5KNH9"/>
<dbReference type="GO" id="GO:0019877">
    <property type="term" value="P:diaminopimelate biosynthetic process"/>
    <property type="evidence" value="ECO:0007669"/>
    <property type="project" value="UniProtKB-KW"/>
</dbReference>
<keyword evidence="11" id="KW-0457">Lysine biosynthesis</keyword>
<reference evidence="17" key="1">
    <citation type="journal article" date="2015" name="Environ. Microbiol.">
        <title>Pressure adaptation is linked to thermal adaptation in salt-saturated marine habitats.</title>
        <authorList>
            <consortium name="The MAMBA Consortium"/>
            <person name="Alcaide M."/>
            <person name="Stogios P.J."/>
            <person name="Lafraya A."/>
            <person name="Tchigvintsev A."/>
            <person name="Flick R."/>
            <person name="Bargiela R."/>
            <person name="Chernikova T.N."/>
            <person name="Reva O.N."/>
            <person name="Hai T."/>
            <person name="Leggewie C.C."/>
            <person name="Katzke N."/>
            <person name="La Cono V."/>
            <person name="Matesanz R."/>
            <person name="Jebbar M."/>
            <person name="Jaeger K.E."/>
            <person name="Yakimov M.M."/>
            <person name="Yakunin A.F."/>
            <person name="Golyshin P.N."/>
            <person name="Golyshina O.V."/>
            <person name="Savchenko A."/>
            <person name="Ferrer M."/>
        </authorList>
    </citation>
    <scope>NUCLEOTIDE SEQUENCE</scope>
</reference>
<comment type="pathway">
    <text evidence="2 15">Amino-acid biosynthesis; L-lysine biosynthesis via DAP pathway; (S)-tetrahydrodipicolinate from L-aspartate: step 1/4.</text>
</comment>
<evidence type="ECO:0000256" key="4">
    <source>
        <dbReference type="ARBA" id="ARBA00005139"/>
    </source>
</evidence>
<dbReference type="InterPro" id="IPR002912">
    <property type="entry name" value="ACT_dom"/>
</dbReference>
<dbReference type="GO" id="GO:0004072">
    <property type="term" value="F:aspartate kinase activity"/>
    <property type="evidence" value="ECO:0007669"/>
    <property type="project" value="UniProtKB-EC"/>
</dbReference>
<comment type="pathway">
    <text evidence="3 15">Amino-acid biosynthesis; L-methionine biosynthesis via de novo pathway; L-homoserine from L-aspartate: step 1/3.</text>
</comment>
<proteinExistence type="inferred from homology"/>
<keyword evidence="7 13" id="KW-0547">Nucleotide-binding</keyword>
<keyword evidence="15" id="KW-0028">Amino-acid biosynthesis</keyword>
<dbReference type="PROSITE" id="PS51671">
    <property type="entry name" value="ACT"/>
    <property type="match status" value="1"/>
</dbReference>
<dbReference type="InterPro" id="IPR054352">
    <property type="entry name" value="ACT_Aspartokinase"/>
</dbReference>
<evidence type="ECO:0000256" key="10">
    <source>
        <dbReference type="ARBA" id="ARBA00022915"/>
    </source>
</evidence>
<dbReference type="GO" id="GO:0009089">
    <property type="term" value="P:lysine biosynthetic process via diaminopimelate"/>
    <property type="evidence" value="ECO:0007669"/>
    <property type="project" value="UniProtKB-UniPathway"/>
</dbReference>
<evidence type="ECO:0000256" key="2">
    <source>
        <dbReference type="ARBA" id="ARBA00004766"/>
    </source>
</evidence>
<dbReference type="InterPro" id="IPR018042">
    <property type="entry name" value="Aspartate_kinase_CS"/>
</dbReference>
<dbReference type="InterPro" id="IPR035804">
    <property type="entry name" value="AKIII_YclM_N"/>
</dbReference>
<dbReference type="CDD" id="cd04916">
    <property type="entry name" value="ACT_AKiii-YclM-BS_2"/>
    <property type="match status" value="1"/>
</dbReference>
<dbReference type="NCBIfam" id="NF006540">
    <property type="entry name" value="PRK09034.1"/>
    <property type="match status" value="1"/>
</dbReference>
<feature type="binding site" evidence="13">
    <location>
        <begin position="220"/>
        <end position="221"/>
    </location>
    <ligand>
        <name>ATP</name>
        <dbReference type="ChEBI" id="CHEBI:30616"/>
    </ligand>
</feature>
<dbReference type="Gene3D" id="3.30.2130.10">
    <property type="entry name" value="VC0802-like"/>
    <property type="match status" value="1"/>
</dbReference>
<evidence type="ECO:0000256" key="14">
    <source>
        <dbReference type="RuleBase" id="RU003448"/>
    </source>
</evidence>
<accession>A0A0B5KNH9</accession>
<feature type="binding site" evidence="13">
    <location>
        <position position="226"/>
    </location>
    <ligand>
        <name>ATP</name>
        <dbReference type="ChEBI" id="CHEBI:30616"/>
    </ligand>
</feature>
<dbReference type="InterPro" id="IPR005260">
    <property type="entry name" value="Asp_kin_monofn"/>
</dbReference>
<evidence type="ECO:0000256" key="15">
    <source>
        <dbReference type="RuleBase" id="RU004249"/>
    </source>
</evidence>
<dbReference type="PANTHER" id="PTHR21499:SF67">
    <property type="entry name" value="ASPARTOKINASE 3"/>
    <property type="match status" value="1"/>
</dbReference>
<comment type="similarity">
    <text evidence="5 14">Belongs to the aspartokinase family.</text>
</comment>
<dbReference type="FunFam" id="3.40.1160.10:FF:000027">
    <property type="entry name" value="Aspartokinase"/>
    <property type="match status" value="1"/>
</dbReference>
<dbReference type="EC" id="2.7.2.4" evidence="14"/>
<dbReference type="Pfam" id="PF00696">
    <property type="entry name" value="AA_kinase"/>
    <property type="match status" value="1"/>
</dbReference>
<comment type="catalytic activity">
    <reaction evidence="12 14">
        <text>L-aspartate + ATP = 4-phospho-L-aspartate + ADP</text>
        <dbReference type="Rhea" id="RHEA:23776"/>
        <dbReference type="ChEBI" id="CHEBI:29991"/>
        <dbReference type="ChEBI" id="CHEBI:30616"/>
        <dbReference type="ChEBI" id="CHEBI:57535"/>
        <dbReference type="ChEBI" id="CHEBI:456216"/>
        <dbReference type="EC" id="2.7.2.4"/>
    </reaction>
</comment>
<evidence type="ECO:0000256" key="13">
    <source>
        <dbReference type="PIRSR" id="PIRSR000726-1"/>
    </source>
</evidence>
<evidence type="ECO:0000256" key="12">
    <source>
        <dbReference type="ARBA" id="ARBA00047872"/>
    </source>
</evidence>
<feature type="domain" description="ACT" evidence="16">
    <location>
        <begin position="390"/>
        <end position="458"/>
    </location>
</feature>
<evidence type="ECO:0000313" key="17">
    <source>
        <dbReference type="EMBL" id="AJG38033.1"/>
    </source>
</evidence>
<dbReference type="EMBL" id="KF831418">
    <property type="protein sequence ID" value="AJG38033.1"/>
    <property type="molecule type" value="Genomic_DNA"/>
</dbReference>
<dbReference type="InterPro" id="IPR001341">
    <property type="entry name" value="Asp_kinase"/>
</dbReference>
<evidence type="ECO:0000256" key="8">
    <source>
        <dbReference type="ARBA" id="ARBA00022777"/>
    </source>
</evidence>
<dbReference type="CDD" id="cd04911">
    <property type="entry name" value="ACT_AKiii-YclM-BS_1"/>
    <property type="match status" value="1"/>
</dbReference>
<dbReference type="PIRSF" id="PIRSF000726">
    <property type="entry name" value="Asp_kin"/>
    <property type="match status" value="1"/>
</dbReference>
<dbReference type="SUPFAM" id="SSF55021">
    <property type="entry name" value="ACT-like"/>
    <property type="match status" value="2"/>
</dbReference>
<dbReference type="PROSITE" id="PS00324">
    <property type="entry name" value="ASPARTOKINASE"/>
    <property type="match status" value="1"/>
</dbReference>
<dbReference type="CDD" id="cd04245">
    <property type="entry name" value="AAK_AKiii-YclM-BS"/>
    <property type="match status" value="1"/>
</dbReference>
<comment type="pathway">
    <text evidence="4 15">Amino-acid biosynthesis; L-threonine biosynthesis; L-threonine from L-aspartate: step 1/5.</text>
</comment>
<organism evidence="17">
    <name type="scientific">Geobacillus sp. enrichment culture clone fosmid MGS-MG1</name>
    <dbReference type="NCBI Taxonomy" id="1549354"/>
    <lineage>
        <taxon>Bacteria</taxon>
        <taxon>Bacillati</taxon>
        <taxon>Bacillota</taxon>
        <taxon>Bacilli</taxon>
        <taxon>Bacillales</taxon>
        <taxon>Anoxybacillaceae</taxon>
        <taxon>Geobacillus</taxon>
        <taxon>environmental samples</taxon>
    </lineage>
</organism>
<keyword evidence="10" id="KW-0220">Diaminopimelate biosynthesis</keyword>
<comment type="function">
    <text evidence="1">Catalyzes the phosphorylation of the beta-carboxyl group of aspartic acid with ATP to yield 4-phospho-L-aspartate, which is involved in the branched biosynthetic pathway leading to the biosynthesis of amino acids threonine, isoleucine and methionine.</text>
</comment>
<evidence type="ECO:0000256" key="11">
    <source>
        <dbReference type="ARBA" id="ARBA00023154"/>
    </source>
</evidence>
<feature type="binding site" evidence="13">
    <location>
        <begin position="5"/>
        <end position="8"/>
    </location>
    <ligand>
        <name>ATP</name>
        <dbReference type="ChEBI" id="CHEBI:30616"/>
    </ligand>
</feature>
<dbReference type="UniPathway" id="UPA00050">
    <property type="reaction ID" value="UER00461"/>
</dbReference>
<keyword evidence="6 14" id="KW-0808">Transferase</keyword>
<dbReference type="GO" id="GO:0009090">
    <property type="term" value="P:homoserine biosynthetic process"/>
    <property type="evidence" value="ECO:0007669"/>
    <property type="project" value="TreeGrafter"/>
</dbReference>
<keyword evidence="9 13" id="KW-0067">ATP-binding</keyword>
<dbReference type="FunFam" id="3.30.2130.10:FF:000001">
    <property type="entry name" value="Bifunctional aspartokinase/homoserine dehydrogenase"/>
    <property type="match status" value="1"/>
</dbReference>
<evidence type="ECO:0000259" key="16">
    <source>
        <dbReference type="PROSITE" id="PS51671"/>
    </source>
</evidence>
<dbReference type="NCBIfam" id="TIGR00657">
    <property type="entry name" value="asp_kinases"/>
    <property type="match status" value="1"/>
</dbReference>
<dbReference type="Gene3D" id="3.40.1160.10">
    <property type="entry name" value="Acetylglutamate kinase-like"/>
    <property type="match status" value="1"/>
</dbReference>
<dbReference type="UniPathway" id="UPA00051">
    <property type="reaction ID" value="UER00462"/>
</dbReference>
<dbReference type="GO" id="GO:0009088">
    <property type="term" value="P:threonine biosynthetic process"/>
    <property type="evidence" value="ECO:0007669"/>
    <property type="project" value="UniProtKB-UniPathway"/>
</dbReference>
<evidence type="ECO:0000256" key="1">
    <source>
        <dbReference type="ARBA" id="ARBA00003121"/>
    </source>
</evidence>
<evidence type="ECO:0000256" key="3">
    <source>
        <dbReference type="ARBA" id="ARBA00004986"/>
    </source>
</evidence>
<evidence type="ECO:0000256" key="6">
    <source>
        <dbReference type="ARBA" id="ARBA00022679"/>
    </source>
</evidence>
<name>A0A0B5KNH9_9BACL</name>
<dbReference type="Pfam" id="PF22468">
    <property type="entry name" value="ACT_9"/>
    <property type="match status" value="1"/>
</dbReference>
<evidence type="ECO:0000256" key="7">
    <source>
        <dbReference type="ARBA" id="ARBA00022741"/>
    </source>
</evidence>
<dbReference type="InterPro" id="IPR036393">
    <property type="entry name" value="AceGlu_kinase-like_sf"/>
</dbReference>
<sequence length="458" mass="50103">MKVAKFGGSSVASAAQFRKVADIISSDIERRIVVVSAPGKRYKDDVKVTDMLIQLAEQIVAGEPHEETMEAIVKRYADIANELGLEADGFLAELVDDLQSKISAYRSEPPRLFDAIKASGEDHNARLMALYLQDCGLEASYVSPLEAGIIVTDEPGNAQVLPESYDKLKQLRERRGVLVIPGFFGYSRSGHIVTFPRGGSDITGSIVAAGVKADVYENFTDVDSIYCVNPSIVADARKLKEITYREMRELSYSGFSVFHDEALEPVYRAGIPVCVKNTNNPAAPGTWIVAKRNHIDEPVAGIASDTGFCSINISKYLMNREIGFGRRVLQILEDEGISYEHTPSGIDNMSIILRADQLVDGKDERILARIREELAVDEVTIEYGLALIMVVGEGMEKTIGMAAKATTALANANINLEMINQGSSEVSMMFGVKEEVVNEAVRALYNAYFQQATVSPLS</sequence>
<dbReference type="InterPro" id="IPR001048">
    <property type="entry name" value="Asp/Glu/Uridylate_kinase"/>
</dbReference>
<dbReference type="GO" id="GO:0005524">
    <property type="term" value="F:ATP binding"/>
    <property type="evidence" value="ECO:0007669"/>
    <property type="project" value="UniProtKB-KW"/>
</dbReference>
<dbReference type="PANTHER" id="PTHR21499">
    <property type="entry name" value="ASPARTATE KINASE"/>
    <property type="match status" value="1"/>
</dbReference>
<dbReference type="UniPathway" id="UPA00034">
    <property type="reaction ID" value="UER00015"/>
</dbReference>
<keyword evidence="8 14" id="KW-0418">Kinase</keyword>
<feature type="binding site" evidence="13">
    <location>
        <position position="49"/>
    </location>
    <ligand>
        <name>substrate</name>
    </ligand>
</feature>
<dbReference type="GO" id="GO:0005829">
    <property type="term" value="C:cytosol"/>
    <property type="evidence" value="ECO:0007669"/>
    <property type="project" value="TreeGrafter"/>
</dbReference>
<evidence type="ECO:0000256" key="9">
    <source>
        <dbReference type="ARBA" id="ARBA00022840"/>
    </source>
</evidence>
<protein>
    <recommendedName>
        <fullName evidence="14">Aspartokinase</fullName>
        <ecNumber evidence="14">2.7.2.4</ecNumber>
    </recommendedName>
</protein>